<organism evidence="6 7">
    <name type="scientific">Vagococcus humatus</name>
    <dbReference type="NCBI Taxonomy" id="1889241"/>
    <lineage>
        <taxon>Bacteria</taxon>
        <taxon>Bacillati</taxon>
        <taxon>Bacillota</taxon>
        <taxon>Bacilli</taxon>
        <taxon>Lactobacillales</taxon>
        <taxon>Enterococcaceae</taxon>
        <taxon>Vagococcus</taxon>
    </lineage>
</organism>
<reference evidence="6 7" key="1">
    <citation type="submission" date="2018-03" db="EMBL/GenBank/DDBJ databases">
        <authorList>
            <person name="Gulvik C.A."/>
        </authorList>
    </citation>
    <scope>NUCLEOTIDE SEQUENCE [LARGE SCALE GENOMIC DNA]</scope>
    <source>
        <strain evidence="6 7">JCM 31581</strain>
    </source>
</reference>
<dbReference type="SUPFAM" id="SSF46785">
    <property type="entry name" value="Winged helix' DNA-binding domain"/>
    <property type="match status" value="2"/>
</dbReference>
<name>A0A3S0GE59_9ENTE</name>
<dbReference type="GO" id="GO:0006260">
    <property type="term" value="P:DNA replication"/>
    <property type="evidence" value="ECO:0007669"/>
    <property type="project" value="UniProtKB-UniRule"/>
</dbReference>
<dbReference type="HAMAP" id="MF_01804">
    <property type="entry name" value="ScpB"/>
    <property type="match status" value="1"/>
</dbReference>
<dbReference type="OrthoDB" id="9806226at2"/>
<sequence>MIEESLQGQVEALLFVSGEDGVSVDELTESLQAPTLSVLEALDQLKTRYITEPHTALQLVEYGSKFVLTTKKSYESVLKEYATSPTATHLSQAALETLAIIAYKQPITRVEIDDIRGVKSSGAIQTLVLRGLILEEGRVEGPGRPILYGTSDYFMNYFGLERLTDLPAIDEMEQAVANEEWTDLFATPDIETKVEDE</sequence>
<keyword evidence="1 5" id="KW-0963">Cytoplasm</keyword>
<dbReference type="InterPro" id="IPR036390">
    <property type="entry name" value="WH_DNA-bd_sf"/>
</dbReference>
<keyword evidence="3 5" id="KW-0159">Chromosome partition</keyword>
<dbReference type="PANTHER" id="PTHR34298">
    <property type="entry name" value="SEGREGATION AND CONDENSATION PROTEIN B"/>
    <property type="match status" value="1"/>
</dbReference>
<protein>
    <recommendedName>
        <fullName evidence="5">Segregation and condensation protein B</fullName>
    </recommendedName>
</protein>
<evidence type="ECO:0000256" key="3">
    <source>
        <dbReference type="ARBA" id="ARBA00022829"/>
    </source>
</evidence>
<dbReference type="InterPro" id="IPR036388">
    <property type="entry name" value="WH-like_DNA-bd_sf"/>
</dbReference>
<evidence type="ECO:0000256" key="4">
    <source>
        <dbReference type="ARBA" id="ARBA00023306"/>
    </source>
</evidence>
<comment type="subcellular location">
    <subcellularLocation>
        <location evidence="5">Cytoplasm</location>
    </subcellularLocation>
    <text evidence="5">Associated with two foci at the outer edges of the nucleoid region in young cells, and at four foci within both cell halves in older cells.</text>
</comment>
<dbReference type="NCBIfam" id="TIGR00281">
    <property type="entry name" value="SMC-Scp complex subunit ScpB"/>
    <property type="match status" value="1"/>
</dbReference>
<evidence type="ECO:0000256" key="5">
    <source>
        <dbReference type="HAMAP-Rule" id="MF_01804"/>
    </source>
</evidence>
<dbReference type="PIRSF" id="PIRSF019345">
    <property type="entry name" value="ScpB"/>
    <property type="match status" value="1"/>
</dbReference>
<dbReference type="GO" id="GO:0051304">
    <property type="term" value="P:chromosome separation"/>
    <property type="evidence" value="ECO:0007669"/>
    <property type="project" value="InterPro"/>
</dbReference>
<dbReference type="AlphaFoldDB" id="A0A3S0GE59"/>
<dbReference type="Gene3D" id="1.10.10.10">
    <property type="entry name" value="Winged helix-like DNA-binding domain superfamily/Winged helix DNA-binding domain"/>
    <property type="match status" value="2"/>
</dbReference>
<dbReference type="GO" id="GO:0005737">
    <property type="term" value="C:cytoplasm"/>
    <property type="evidence" value="ECO:0007669"/>
    <property type="project" value="UniProtKB-SubCell"/>
</dbReference>
<dbReference type="PANTHER" id="PTHR34298:SF2">
    <property type="entry name" value="SEGREGATION AND CONDENSATION PROTEIN B"/>
    <property type="match status" value="1"/>
</dbReference>
<proteinExistence type="inferred from homology"/>
<keyword evidence="2 5" id="KW-0132">Cell division</keyword>
<gene>
    <name evidence="5 6" type="primary">scpB</name>
    <name evidence="6" type="ORF">C7P63_01195</name>
</gene>
<evidence type="ECO:0000313" key="7">
    <source>
        <dbReference type="Proteomes" id="UP000277864"/>
    </source>
</evidence>
<evidence type="ECO:0000256" key="2">
    <source>
        <dbReference type="ARBA" id="ARBA00022618"/>
    </source>
</evidence>
<comment type="caution">
    <text evidence="6">The sequence shown here is derived from an EMBL/GenBank/DDBJ whole genome shotgun (WGS) entry which is preliminary data.</text>
</comment>
<accession>A0A3S0GE59</accession>
<comment type="function">
    <text evidence="5">Participates in chromosomal partition during cell division. May act via the formation of a condensin-like complex containing Smc and ScpA that pull DNA away from mid-cell into both cell halves.</text>
</comment>
<dbReference type="GO" id="GO:0051301">
    <property type="term" value="P:cell division"/>
    <property type="evidence" value="ECO:0007669"/>
    <property type="project" value="UniProtKB-KW"/>
</dbReference>
<dbReference type="EMBL" id="PXZH01000001">
    <property type="protein sequence ID" value="RST89722.1"/>
    <property type="molecule type" value="Genomic_DNA"/>
</dbReference>
<keyword evidence="4 5" id="KW-0131">Cell cycle</keyword>
<keyword evidence="7" id="KW-1185">Reference proteome</keyword>
<comment type="similarity">
    <text evidence="5">Belongs to the ScpB family.</text>
</comment>
<evidence type="ECO:0000256" key="1">
    <source>
        <dbReference type="ARBA" id="ARBA00022490"/>
    </source>
</evidence>
<dbReference type="RefSeq" id="WP_125942332.1">
    <property type="nucleotide sequence ID" value="NZ_PXZH01000001.1"/>
</dbReference>
<dbReference type="InterPro" id="IPR005234">
    <property type="entry name" value="ScpB_csome_segregation"/>
</dbReference>
<evidence type="ECO:0000313" key="6">
    <source>
        <dbReference type="EMBL" id="RST89722.1"/>
    </source>
</evidence>
<comment type="subunit">
    <text evidence="5">Homodimer. Homodimerization may be required to stabilize the binding of ScpA to the Smc head domains. Component of a cohesin-like complex composed of ScpA, ScpB and the Smc homodimer, in which ScpA and ScpB bind to the head domain of Smc. The presence of the three proteins is required for the association of the complex with DNA.</text>
</comment>
<dbReference type="Proteomes" id="UP000277864">
    <property type="component" value="Unassembled WGS sequence"/>
</dbReference>
<dbReference type="Pfam" id="PF04079">
    <property type="entry name" value="SMC_ScpB"/>
    <property type="match status" value="1"/>
</dbReference>